<sequence>MTTKLLSPTVPFIKQPGFYPFETKEPLAQSLLRVKTFLVIGNQQLYDWILVHFDLEEIIVQHVSTASEAYQSMMEFPAELVISEIELPDESGWLLAAKLQISHSASQIWLHVDLETATNNRWSGMTSIAPLVCTETLFQPALKKCS</sequence>
<name>A0A3B1D902_9ZZZZ</name>
<dbReference type="EMBL" id="UOGL01000109">
    <property type="protein sequence ID" value="VAX37222.1"/>
    <property type="molecule type" value="Genomic_DNA"/>
</dbReference>
<dbReference type="SUPFAM" id="SSF52172">
    <property type="entry name" value="CheY-like"/>
    <property type="match status" value="1"/>
</dbReference>
<organism evidence="1">
    <name type="scientific">hydrothermal vent metagenome</name>
    <dbReference type="NCBI Taxonomy" id="652676"/>
    <lineage>
        <taxon>unclassified sequences</taxon>
        <taxon>metagenomes</taxon>
        <taxon>ecological metagenomes</taxon>
    </lineage>
</organism>
<gene>
    <name evidence="1" type="ORF">MNBD_PLANCTO02-3235</name>
</gene>
<protein>
    <recommendedName>
        <fullName evidence="2">Response regulatory domain-containing protein</fullName>
    </recommendedName>
</protein>
<proteinExistence type="predicted"/>
<dbReference type="AlphaFoldDB" id="A0A3B1D902"/>
<accession>A0A3B1D902</accession>
<evidence type="ECO:0008006" key="2">
    <source>
        <dbReference type="Google" id="ProtNLM"/>
    </source>
</evidence>
<reference evidence="1" key="1">
    <citation type="submission" date="2018-06" db="EMBL/GenBank/DDBJ databases">
        <authorList>
            <person name="Zhirakovskaya E."/>
        </authorList>
    </citation>
    <scope>NUCLEOTIDE SEQUENCE</scope>
</reference>
<evidence type="ECO:0000313" key="1">
    <source>
        <dbReference type="EMBL" id="VAX37222.1"/>
    </source>
</evidence>
<dbReference type="InterPro" id="IPR011006">
    <property type="entry name" value="CheY-like_superfamily"/>
</dbReference>